<feature type="chain" id="PRO_5040967787" description="Fungal lipase-type domain-containing protein" evidence="3">
    <location>
        <begin position="23"/>
        <end position="408"/>
    </location>
</feature>
<dbReference type="EMBL" id="JAPQKT010000010">
    <property type="protein sequence ID" value="KAJ5217544.1"/>
    <property type="molecule type" value="Genomic_DNA"/>
</dbReference>
<dbReference type="Gene3D" id="3.40.50.1820">
    <property type="entry name" value="alpha/beta hydrolase"/>
    <property type="match status" value="1"/>
</dbReference>
<evidence type="ECO:0000313" key="5">
    <source>
        <dbReference type="EMBL" id="KAJ5217544.1"/>
    </source>
</evidence>
<dbReference type="InterPro" id="IPR029058">
    <property type="entry name" value="AB_hydrolase_fold"/>
</dbReference>
<sequence>MLNWRRLVSAYTTISLWGTSLAQNDTQHVSNELFDSLEELSRLVDISYCVGTSGVQKPFQCLSHCEEFPNLELVTAWSTGVLLSDSCGYVALSHDPGVKRIIVAFRGTYSITNTIIDLSAYPQSYIPYPGNSTENNHETRPQKCENCTVHAGFMSSWKNTRESILPHISDALEKNPDYEITLVGHSLGGAIAALAGLEMQMMGWNPIVTTFGEPMVGNAGFAKFLEMQFQLGKYGNSDDLEKQRFRRVTHIDDPIPLLPLREWGYAPHAGEIFISRPNLPPTVEDVNLCIGDQDVRCISGSESPNHLLDIYQDIDIPLNIFEDKPVESCTPDMEIALGTEQQVIGEKDSPGNTRSSKCTLTDSTGPLYPRGWDWSFIPARYRLWELFYAHRDYFWRIGLCIPGGDPTG</sequence>
<dbReference type="OrthoDB" id="438440at2759"/>
<dbReference type="GO" id="GO:0016787">
    <property type="term" value="F:hydrolase activity"/>
    <property type="evidence" value="ECO:0007669"/>
    <property type="project" value="UniProtKB-KW"/>
</dbReference>
<dbReference type="AlphaFoldDB" id="A0A9W9NCZ7"/>
<dbReference type="RefSeq" id="XP_056495138.1">
    <property type="nucleotide sequence ID" value="XM_056650074.1"/>
</dbReference>
<dbReference type="GO" id="GO:0006629">
    <property type="term" value="P:lipid metabolic process"/>
    <property type="evidence" value="ECO:0007669"/>
    <property type="project" value="InterPro"/>
</dbReference>
<dbReference type="CDD" id="cd00519">
    <property type="entry name" value="Lipase_3"/>
    <property type="match status" value="1"/>
</dbReference>
<dbReference type="PANTHER" id="PTHR46640:SF1">
    <property type="entry name" value="FUNGAL LIPASE-LIKE DOMAIN-CONTAINING PROTEIN-RELATED"/>
    <property type="match status" value="1"/>
</dbReference>
<evidence type="ECO:0000256" key="3">
    <source>
        <dbReference type="SAM" id="SignalP"/>
    </source>
</evidence>
<evidence type="ECO:0000313" key="6">
    <source>
        <dbReference type="Proteomes" id="UP001147733"/>
    </source>
</evidence>
<dbReference type="Pfam" id="PF01764">
    <property type="entry name" value="Lipase_3"/>
    <property type="match status" value="1"/>
</dbReference>
<reference evidence="5" key="1">
    <citation type="submission" date="2022-11" db="EMBL/GenBank/DDBJ databases">
        <authorList>
            <person name="Petersen C."/>
        </authorList>
    </citation>
    <scope>NUCLEOTIDE SEQUENCE</scope>
    <source>
        <strain evidence="5">IBT 23319</strain>
    </source>
</reference>
<dbReference type="Proteomes" id="UP001147733">
    <property type="component" value="Unassembled WGS sequence"/>
</dbReference>
<keyword evidence="1 3" id="KW-0732">Signal</keyword>
<feature type="domain" description="Fungal lipase-type" evidence="4">
    <location>
        <begin position="102"/>
        <end position="261"/>
    </location>
</feature>
<accession>A0A9W9NCZ7</accession>
<dbReference type="InterPro" id="IPR051299">
    <property type="entry name" value="AB_hydrolase_lip/est"/>
</dbReference>
<keyword evidence="6" id="KW-1185">Reference proteome</keyword>
<evidence type="ECO:0000259" key="4">
    <source>
        <dbReference type="Pfam" id="PF01764"/>
    </source>
</evidence>
<dbReference type="InterPro" id="IPR002921">
    <property type="entry name" value="Fungal_lipase-type"/>
</dbReference>
<dbReference type="GO" id="GO:0017000">
    <property type="term" value="P:antibiotic biosynthetic process"/>
    <property type="evidence" value="ECO:0007669"/>
    <property type="project" value="UniProtKB-ARBA"/>
</dbReference>
<organism evidence="5 6">
    <name type="scientific">Penicillium citrinum</name>
    <dbReference type="NCBI Taxonomy" id="5077"/>
    <lineage>
        <taxon>Eukaryota</taxon>
        <taxon>Fungi</taxon>
        <taxon>Dikarya</taxon>
        <taxon>Ascomycota</taxon>
        <taxon>Pezizomycotina</taxon>
        <taxon>Eurotiomycetes</taxon>
        <taxon>Eurotiomycetidae</taxon>
        <taxon>Eurotiales</taxon>
        <taxon>Aspergillaceae</taxon>
        <taxon>Penicillium</taxon>
    </lineage>
</organism>
<protein>
    <recommendedName>
        <fullName evidence="4">Fungal lipase-type domain-containing protein</fullName>
    </recommendedName>
</protein>
<proteinExistence type="predicted"/>
<name>A0A9W9NCZ7_PENCI</name>
<dbReference type="GeneID" id="81389241"/>
<evidence type="ECO:0000256" key="1">
    <source>
        <dbReference type="ARBA" id="ARBA00022729"/>
    </source>
</evidence>
<dbReference type="PANTHER" id="PTHR46640">
    <property type="entry name" value="TRIACYLGLYCEROL LIPASE, PUTATIVE (AFU_ORTHOLOGUE AFUA_6G06510)-RELATED"/>
    <property type="match status" value="1"/>
</dbReference>
<feature type="signal peptide" evidence="3">
    <location>
        <begin position="1"/>
        <end position="22"/>
    </location>
</feature>
<comment type="caution">
    <text evidence="5">The sequence shown here is derived from an EMBL/GenBank/DDBJ whole genome shotgun (WGS) entry which is preliminary data.</text>
</comment>
<dbReference type="GO" id="GO:0072330">
    <property type="term" value="P:monocarboxylic acid biosynthetic process"/>
    <property type="evidence" value="ECO:0007669"/>
    <property type="project" value="UniProtKB-ARBA"/>
</dbReference>
<keyword evidence="2" id="KW-0378">Hydrolase</keyword>
<gene>
    <name evidence="5" type="ORF">N7469_011169</name>
</gene>
<dbReference type="SUPFAM" id="SSF53474">
    <property type="entry name" value="alpha/beta-Hydrolases"/>
    <property type="match status" value="1"/>
</dbReference>
<reference evidence="5" key="2">
    <citation type="journal article" date="2023" name="IMA Fungus">
        <title>Comparative genomic study of the Penicillium genus elucidates a diverse pangenome and 15 lateral gene transfer events.</title>
        <authorList>
            <person name="Petersen C."/>
            <person name="Sorensen T."/>
            <person name="Nielsen M.R."/>
            <person name="Sondergaard T.E."/>
            <person name="Sorensen J.L."/>
            <person name="Fitzpatrick D.A."/>
            <person name="Frisvad J.C."/>
            <person name="Nielsen K.L."/>
        </authorList>
    </citation>
    <scope>NUCLEOTIDE SEQUENCE</scope>
    <source>
        <strain evidence="5">IBT 23319</strain>
    </source>
</reference>
<evidence type="ECO:0000256" key="2">
    <source>
        <dbReference type="ARBA" id="ARBA00022801"/>
    </source>
</evidence>